<organism evidence="1 2">
    <name type="scientific">Spirosoma foliorum</name>
    <dbReference type="NCBI Taxonomy" id="2710596"/>
    <lineage>
        <taxon>Bacteria</taxon>
        <taxon>Pseudomonadati</taxon>
        <taxon>Bacteroidota</taxon>
        <taxon>Cytophagia</taxon>
        <taxon>Cytophagales</taxon>
        <taxon>Cytophagaceae</taxon>
        <taxon>Spirosoma</taxon>
    </lineage>
</organism>
<dbReference type="EMBL" id="CP059732">
    <property type="protein sequence ID" value="QMW06524.1"/>
    <property type="molecule type" value="Genomic_DNA"/>
</dbReference>
<dbReference type="RefSeq" id="WP_182463922.1">
    <property type="nucleotide sequence ID" value="NZ_CP059732.1"/>
</dbReference>
<keyword evidence="2" id="KW-1185">Reference proteome</keyword>
<dbReference type="Pfam" id="PF10387">
    <property type="entry name" value="DUF2442"/>
    <property type="match status" value="1"/>
</dbReference>
<dbReference type="AlphaFoldDB" id="A0A7G5H5Y2"/>
<gene>
    <name evidence="1" type="ORF">H3H32_17310</name>
</gene>
<accession>A0A7G5H5Y2</accession>
<dbReference type="InterPro" id="IPR018841">
    <property type="entry name" value="DUF2442"/>
</dbReference>
<protein>
    <submittedName>
        <fullName evidence="1">DUF2442 domain-containing protein</fullName>
    </submittedName>
</protein>
<evidence type="ECO:0000313" key="1">
    <source>
        <dbReference type="EMBL" id="QMW06524.1"/>
    </source>
</evidence>
<dbReference type="KEGG" id="sfol:H3H32_17310"/>
<dbReference type="InterPro" id="IPR036782">
    <property type="entry name" value="NE0471-like_N"/>
</dbReference>
<dbReference type="Gene3D" id="3.30.2020.10">
    <property type="entry name" value="NE0471-like N-terminal domain"/>
    <property type="match status" value="1"/>
</dbReference>
<reference evidence="1 2" key="1">
    <citation type="submission" date="2020-07" db="EMBL/GenBank/DDBJ databases">
        <title>Spirosoma foliorum sp. nov., isolated from the leaves on the Nejang mountain Korea, Republic of.</title>
        <authorList>
            <person name="Ho H."/>
            <person name="Lee Y.-J."/>
            <person name="Nurcahyanto D.-A."/>
            <person name="Kim S.-G."/>
        </authorList>
    </citation>
    <scope>NUCLEOTIDE SEQUENCE [LARGE SCALE GENOMIC DNA]</scope>
    <source>
        <strain evidence="1 2">PL0136</strain>
    </source>
</reference>
<evidence type="ECO:0000313" key="2">
    <source>
        <dbReference type="Proteomes" id="UP000515369"/>
    </source>
</evidence>
<proteinExistence type="predicted"/>
<dbReference type="Proteomes" id="UP000515369">
    <property type="component" value="Chromosome"/>
</dbReference>
<dbReference type="SUPFAM" id="SSF143880">
    <property type="entry name" value="NE0471 N-terminal domain-like"/>
    <property type="match status" value="1"/>
</dbReference>
<sequence length="79" mass="9107">MNPRVTAVKPLDNYCLELQFTNKERRLFDVKPYLSIGIFQELQDTSLFNGIRAFNGSIVWPNDLDLDPDTLYLDSKPVS</sequence>
<name>A0A7G5H5Y2_9BACT</name>